<dbReference type="Proteomes" id="UP000290624">
    <property type="component" value="Unassembled WGS sequence"/>
</dbReference>
<dbReference type="OrthoDB" id="3253436at2"/>
<dbReference type="AlphaFoldDB" id="A0A4Q2EIR0"/>
<gene>
    <name evidence="1" type="ORF">C1706_01525</name>
</gene>
<protein>
    <submittedName>
        <fullName evidence="1">Pyrimidine dimer DNA glycosylase</fullName>
    </submittedName>
</protein>
<dbReference type="EMBL" id="PPCV01000001">
    <property type="protein sequence ID" value="RXW33467.1"/>
    <property type="molecule type" value="Genomic_DNA"/>
</dbReference>
<dbReference type="InterPro" id="IPR004260">
    <property type="entry name" value="Pyr-dimer_DNA_glycosylase"/>
</dbReference>
<accession>A0A4Q2EIR0</accession>
<proteinExistence type="predicted"/>
<reference evidence="1 2" key="1">
    <citation type="submission" date="2018-01" db="EMBL/GenBank/DDBJ databases">
        <title>Lactibacter flavus gen. nov., sp. nov., a novel bacterium of the family Propionibacteriaceae isolated from raw milk and dairy products.</title>
        <authorList>
            <person name="Wenning M."/>
            <person name="Breitenwieser F."/>
            <person name="Huptas C."/>
            <person name="von Neubeck M."/>
            <person name="Busse H.-J."/>
            <person name="Scherer S."/>
        </authorList>
    </citation>
    <scope>NUCLEOTIDE SEQUENCE [LARGE SCALE GENOMIC DNA]</scope>
    <source>
        <strain evidence="1 2">VG341</strain>
    </source>
</reference>
<keyword evidence="2" id="KW-1185">Reference proteome</keyword>
<organism evidence="1 2">
    <name type="scientific">Propioniciclava flava</name>
    <dbReference type="NCBI Taxonomy" id="2072026"/>
    <lineage>
        <taxon>Bacteria</taxon>
        <taxon>Bacillati</taxon>
        <taxon>Actinomycetota</taxon>
        <taxon>Actinomycetes</taxon>
        <taxon>Propionibacteriales</taxon>
        <taxon>Propionibacteriaceae</taxon>
        <taxon>Propioniciclava</taxon>
    </lineage>
</organism>
<comment type="caution">
    <text evidence="1">The sequence shown here is derived from an EMBL/GenBank/DDBJ whole genome shotgun (WGS) entry which is preliminary data.</text>
</comment>
<name>A0A4Q2EIR0_9ACTN</name>
<evidence type="ECO:0000313" key="2">
    <source>
        <dbReference type="Proteomes" id="UP000290624"/>
    </source>
</evidence>
<dbReference type="RefSeq" id="WP_129457432.1">
    <property type="nucleotide sequence ID" value="NZ_PPCV01000001.1"/>
</dbReference>
<evidence type="ECO:0000313" key="1">
    <source>
        <dbReference type="EMBL" id="RXW33467.1"/>
    </source>
</evidence>
<sequence length="142" mass="16032">MRIWSLHPRHLDAKGLVACWRETLLAQAVLAGRTKGYQHHPQLTRFRAAADPLASVGAYLSGVADEATARGYRFDRSRIDHDAEGSASMLVTQGQLDYEWEHLMAKLTQRSPADAERWRDAVPQPHPLFRVVPGPIEPWERA</sequence>
<dbReference type="Pfam" id="PF03013">
    <property type="entry name" value="Pyr_excise"/>
    <property type="match status" value="1"/>
</dbReference>